<dbReference type="InterPro" id="IPR018081">
    <property type="entry name" value="Anaphylatoxin_comp_syst"/>
</dbReference>
<sequence>MKVCVLLVCAFCLCWRTEAESRSYLITAPLSLRLDAVETVLLQLFGFTSEVKVYVFLKTSMAPDHVVLAQEVVTLNTQNRHQAAAKVRLYPGQLQRTASHVILHVQSAEINQHLSIPVSRTNGFLFIQTDKPLYTPHQSVKVRAFSLNQELRPANRSVFLTFKDPDRITVDVAEMIDVNNGIPSMQNPFRIPIKPKLGIWSIEAAYSGDFTTAARTDFEVKEYVLPSFSILVKPEQNYISFGNFRSFSFQVSVRYLHGAPVADGVVFLRYGYVSGKAPAVLIPTSVSRERLSSTGEVSVTVNMEKVLSKHDGPRDLGALVGKHLYIAVLVQEDTGGISEEAEFSAVKFVKSPYRLSLVSTPPFIKPGLPYHISVAVKDHLDKPVKGVVVALVRRQLFRRGEQEEMPCTPRSTSSSSGIASSSATLKQADPVLPAASQAQLDLLPLSYHSPNQRYLYIDPPLPGQGLEVGSFANINVYSATPTYIPVRALSFLVLSRGKVVDFGSVAFVSSTDHRQTLNFEVTPAMVPSVRLLVYYILFGEGTSELVADSVWLDVRDKCVNGLQEHKPKDNLQMKIVANQDGLVALSARDSALFALRPNYKDPVSTVLRHLEQSDRGCGGGGGRDSADVFRLAGLTFLTNANAQAATSSKPAEQPVSPQPPLRPPADVCVRSSFGPLRSCCLQGMRFIPKTLSCLQLSRQRFHKHPRCGDVFRTCCEFVQQQLDQDQSLILGRHELGADFDQEPSLIRSYFPESWMWEVQRVSPGQTSLTRTLPDSLTTWDVQAVGMFQNGDCQPAEGGGVASERAGLKLFLVLLRDLRGGSGSGVGQSAAQPGRPGSVPGGQRRAAGADGVRLQPAGRRRDGTAQLHPRARLRLPALSRQCSPLSCQYCVTLLAEAAVCLTDSQPAPGRAGLRSTGCTWTPLFAGGVGKVAFTVLGLEPGEHRLTFVLKTRRGHKDILEKKLRVVPEGVRREQLSGGRLDPQGLYGSAAGARRGGATPTSRWLCSVVAGSEKISVELRNTLPASRVPNTAVERMLTINGEVLDQVVSVVHSADGLRQLASLPAGSAEAELGVLLLQVQLYRYLETSRHWSVLGADIGKSSGQLKEKIRQGLVSVSSFRRGDSSFSMWVNKGPSTWLTALVVKILAQVDPVVPVDRQALSESVAWLIRKSQQPDGSFEEPSSYRPNRIVAAGAVDRSVFITSFVLIALQRATSINEPILQLRFHADSMRAAAAYISQHAVGVASVYVRAVATFALTLYDSNSMAASTLLSSLENLARERGHPAVIRYWQDGERSSEWLKPDQSSGVTVETTAYVLLSFLLKGRIHYANPVLTWLTQDHQYGGAFYSGQDTALTLEALTEYSRVVPRAALSLDISVRYSRKGPLGRVQLSQSRPVATPIQVTKDDSIHVSTGYGTGVSSVKLKTVYYETTASTQRCNFDVTVEVVDPDTANNPRITSPTLVACAKFKPPPNELLTESGLTVMKIQLPTGVEPHLEDLKQFQDGDEPLVSHYELQGDTVVIQMDAVPSEVFVCVEFRVRSRFVVRGSSVSVLSIYEPQDKGTMCTKEFSYQEQKLQRLCVAEQCQCMAAACATYRGGVDVTLTAARRTSETCRPQIRYAYKVMVKSSAAEGDFMTYAATVVEVLKNSDKELEAVSSGTPVELVKRATCTSVEIQENQQYLLMGSGGSEIRLERSFRYRLPLDSEALLELWPTDCGSPECLDFVSQLDDFALDLQLMSCADAS</sequence>
<comment type="subcellular location">
    <subcellularLocation>
        <location evidence="1">Secreted</location>
    </subcellularLocation>
</comment>
<dbReference type="Gene3D" id="2.60.40.1930">
    <property type="match status" value="3"/>
</dbReference>
<dbReference type="CDD" id="cd03582">
    <property type="entry name" value="NTR_complement_C5"/>
    <property type="match status" value="1"/>
</dbReference>
<dbReference type="InterPro" id="IPR040839">
    <property type="entry name" value="MG4"/>
</dbReference>
<dbReference type="InterPro" id="IPR008930">
    <property type="entry name" value="Terpenoid_cyclase/PrenylTrfase"/>
</dbReference>
<evidence type="ECO:0000259" key="7">
    <source>
        <dbReference type="PROSITE" id="PS50189"/>
    </source>
</evidence>
<dbReference type="SUPFAM" id="SSF48239">
    <property type="entry name" value="Terpenoid cyclases/Protein prenyltransferases"/>
    <property type="match status" value="1"/>
</dbReference>
<dbReference type="SUPFAM" id="SSF47686">
    <property type="entry name" value="Anaphylotoxins (complement system)"/>
    <property type="match status" value="1"/>
</dbReference>
<dbReference type="InterPro" id="IPR009048">
    <property type="entry name" value="A-macroglobulin_rcpt-bd"/>
</dbReference>
<dbReference type="Pfam" id="PF07703">
    <property type="entry name" value="A2M_BRD"/>
    <property type="match status" value="1"/>
</dbReference>
<reference evidence="8" key="1">
    <citation type="journal article" date="2004" name="Nature">
        <title>Genome duplication in the teleost fish Tetraodon nigroviridis reveals the early vertebrate proto-karyotype.</title>
        <authorList>
            <person name="Jaillon O."/>
            <person name="Aury J.-M."/>
            <person name="Brunet F."/>
            <person name="Petit J.-L."/>
            <person name="Stange-Thomann N."/>
            <person name="Mauceli E."/>
            <person name="Bouneau L."/>
            <person name="Fischer C."/>
            <person name="Ozouf-Costaz C."/>
            <person name="Bernot A."/>
            <person name="Nicaud S."/>
            <person name="Jaffe D."/>
            <person name="Fisher S."/>
            <person name="Lutfalla G."/>
            <person name="Dossat C."/>
            <person name="Segurens B."/>
            <person name="Dasilva C."/>
            <person name="Salanoubat M."/>
            <person name="Levy M."/>
            <person name="Boudet N."/>
            <person name="Castellano S."/>
            <person name="Anthouard V."/>
            <person name="Jubin C."/>
            <person name="Castelli V."/>
            <person name="Katinka M."/>
            <person name="Vacherie B."/>
            <person name="Biemont C."/>
            <person name="Skalli Z."/>
            <person name="Cattolico L."/>
            <person name="Poulain J."/>
            <person name="De Berardinis V."/>
            <person name="Cruaud C."/>
            <person name="Duprat S."/>
            <person name="Brottier P."/>
            <person name="Coutanceau J.-P."/>
            <person name="Gouzy J."/>
            <person name="Parra G."/>
            <person name="Lardier G."/>
            <person name="Chapple C."/>
            <person name="McKernan K.J."/>
            <person name="McEwan P."/>
            <person name="Bosak S."/>
            <person name="Kellis M."/>
            <person name="Volff J.-N."/>
            <person name="Guigo R."/>
            <person name="Zody M.C."/>
            <person name="Mesirov J."/>
            <person name="Lindblad-Toh K."/>
            <person name="Birren B."/>
            <person name="Nusbaum C."/>
            <person name="Kahn D."/>
            <person name="Robinson-Rechavi M."/>
            <person name="Laudet V."/>
            <person name="Schachter V."/>
            <person name="Quetier F."/>
            <person name="Saurin W."/>
            <person name="Scarpelli C."/>
            <person name="Wincker P."/>
            <person name="Lander E.S."/>
            <person name="Weissenbach J."/>
            <person name="Roest Crollius H."/>
        </authorList>
    </citation>
    <scope>NUCLEOTIDE SEQUENCE [LARGE SCALE GENOMIC DNA]</scope>
</reference>
<dbReference type="InterPro" id="IPR013783">
    <property type="entry name" value="Ig-like_fold"/>
</dbReference>
<dbReference type="Pfam" id="PF00207">
    <property type="entry name" value="A2M"/>
    <property type="match status" value="1"/>
</dbReference>
<evidence type="ECO:0000256" key="2">
    <source>
        <dbReference type="ARBA" id="ARBA00022525"/>
    </source>
</evidence>
<dbReference type="InterPro" id="IPR050473">
    <property type="entry name" value="A2M/Complement_sys"/>
</dbReference>
<feature type="signal peptide" evidence="5">
    <location>
        <begin position="1"/>
        <end position="19"/>
    </location>
</feature>
<dbReference type="InterPro" id="IPR008993">
    <property type="entry name" value="TIMP-like_OB-fold"/>
</dbReference>
<dbReference type="InterPro" id="IPR011626">
    <property type="entry name" value="Alpha-macroglobulin_TED"/>
</dbReference>
<keyword evidence="2" id="KW-0964">Secreted</keyword>
<dbReference type="SUPFAM" id="SSF50242">
    <property type="entry name" value="TIMP-like"/>
    <property type="match status" value="1"/>
</dbReference>
<accession>Q4SXM5</accession>
<dbReference type="GO" id="GO:0004866">
    <property type="term" value="F:endopeptidase inhibitor activity"/>
    <property type="evidence" value="ECO:0007669"/>
    <property type="project" value="InterPro"/>
</dbReference>
<dbReference type="InterPro" id="IPR041555">
    <property type="entry name" value="MG3"/>
</dbReference>
<dbReference type="EMBL" id="CAAE01012357">
    <property type="protein sequence ID" value="CAF94607.1"/>
    <property type="molecule type" value="Genomic_DNA"/>
</dbReference>
<dbReference type="Gene3D" id="2.60.40.10">
    <property type="entry name" value="Immunoglobulins"/>
    <property type="match status" value="2"/>
</dbReference>
<dbReference type="Gene3D" id="2.40.50.120">
    <property type="match status" value="1"/>
</dbReference>
<dbReference type="InterPro" id="IPR000020">
    <property type="entry name" value="Anaphylatoxin/fibulin"/>
</dbReference>
<dbReference type="SMART" id="SM00643">
    <property type="entry name" value="C345C"/>
    <property type="match status" value="1"/>
</dbReference>
<feature type="chain" id="PRO_5004244140" evidence="5">
    <location>
        <begin position="20"/>
        <end position="1739"/>
    </location>
</feature>
<dbReference type="InterPro" id="IPR048843">
    <property type="entry name" value="C5_CUB"/>
</dbReference>
<dbReference type="PROSITE" id="PS01178">
    <property type="entry name" value="ANAPHYLATOXIN_2"/>
    <property type="match status" value="1"/>
</dbReference>
<dbReference type="Gene3D" id="2.60.120.1540">
    <property type="match status" value="1"/>
</dbReference>
<proteinExistence type="predicted"/>
<dbReference type="PANTHER" id="PTHR11412:SF83">
    <property type="entry name" value="COMPLEMENT C5"/>
    <property type="match status" value="1"/>
</dbReference>
<dbReference type="Pfam" id="PF17791">
    <property type="entry name" value="MG3"/>
    <property type="match status" value="1"/>
</dbReference>
<dbReference type="Pfam" id="PF01759">
    <property type="entry name" value="NTR"/>
    <property type="match status" value="1"/>
</dbReference>
<dbReference type="InterPro" id="IPR011625">
    <property type="entry name" value="A2M_N_BRD"/>
</dbReference>
<dbReference type="Gene3D" id="6.20.50.160">
    <property type="match status" value="1"/>
</dbReference>
<dbReference type="OrthoDB" id="6359008at2759"/>
<dbReference type="Gene3D" id="2.20.130.20">
    <property type="match status" value="1"/>
</dbReference>
<evidence type="ECO:0000256" key="4">
    <source>
        <dbReference type="SAM" id="MobiDB-lite"/>
    </source>
</evidence>
<dbReference type="PROSITE" id="PS50189">
    <property type="entry name" value="NTR"/>
    <property type="match status" value="1"/>
</dbReference>
<dbReference type="SMART" id="SM01359">
    <property type="entry name" value="A2M_N_2"/>
    <property type="match status" value="1"/>
</dbReference>
<dbReference type="GO" id="GO:0005615">
    <property type="term" value="C:extracellular space"/>
    <property type="evidence" value="ECO:0007669"/>
    <property type="project" value="InterPro"/>
</dbReference>
<keyword evidence="3" id="KW-1015">Disulfide bond</keyword>
<dbReference type="InterPro" id="IPR002890">
    <property type="entry name" value="MG2"/>
</dbReference>
<dbReference type="Pfam" id="PF07677">
    <property type="entry name" value="A2M_recep"/>
    <property type="match status" value="1"/>
</dbReference>
<evidence type="ECO:0000256" key="3">
    <source>
        <dbReference type="ARBA" id="ARBA00023157"/>
    </source>
</evidence>
<keyword evidence="5" id="KW-0732">Signal</keyword>
<dbReference type="CDD" id="cd02896">
    <property type="entry name" value="complement_C3_C4_C5"/>
    <property type="match status" value="1"/>
</dbReference>
<dbReference type="Pfam" id="PF17790">
    <property type="entry name" value="MG1"/>
    <property type="match status" value="1"/>
</dbReference>
<reference evidence="8" key="2">
    <citation type="submission" date="2004-02" db="EMBL/GenBank/DDBJ databases">
        <authorList>
            <consortium name="Genoscope"/>
            <consortium name="Whitehead Institute Centre for Genome Research"/>
        </authorList>
    </citation>
    <scope>NUCLEOTIDE SEQUENCE</scope>
</reference>
<dbReference type="Gene3D" id="1.20.91.20">
    <property type="entry name" value="Anaphylotoxins (complement system)"/>
    <property type="match status" value="1"/>
</dbReference>
<dbReference type="SMART" id="SM01361">
    <property type="entry name" value="A2M_recep"/>
    <property type="match status" value="1"/>
</dbReference>
<dbReference type="InterPro" id="IPR001599">
    <property type="entry name" value="Macroglobln_a2"/>
</dbReference>
<gene>
    <name evidence="8" type="ORF">GSTENG00010762001</name>
</gene>
<evidence type="ECO:0000259" key="6">
    <source>
        <dbReference type="PROSITE" id="PS01178"/>
    </source>
</evidence>
<dbReference type="InterPro" id="IPR041425">
    <property type="entry name" value="C3/4/5_MG1"/>
</dbReference>
<name>Q4SXM5_TETNG</name>
<dbReference type="InterPro" id="IPR018933">
    <property type="entry name" value="Netrin_module_non-TIMP"/>
</dbReference>
<dbReference type="SUPFAM" id="SSF49410">
    <property type="entry name" value="Alpha-macroglobulin receptor domain"/>
    <property type="match status" value="1"/>
</dbReference>
<dbReference type="Gene3D" id="2.60.40.690">
    <property type="entry name" value="Alpha-macroglobulin, receptor-binding domain"/>
    <property type="match status" value="1"/>
</dbReference>
<evidence type="ECO:0000256" key="5">
    <source>
        <dbReference type="SAM" id="SignalP"/>
    </source>
</evidence>
<dbReference type="InterPro" id="IPR001134">
    <property type="entry name" value="Netrin_domain"/>
</dbReference>
<dbReference type="Gene3D" id="2.60.40.1940">
    <property type="match status" value="1"/>
</dbReference>
<feature type="domain" description="Anaphylatoxin-like" evidence="6">
    <location>
        <begin position="679"/>
        <end position="715"/>
    </location>
</feature>
<dbReference type="Pfam" id="PF17789">
    <property type="entry name" value="MG4"/>
    <property type="match status" value="1"/>
</dbReference>
<feature type="domain" description="NTR" evidence="7">
    <location>
        <begin position="1588"/>
        <end position="1735"/>
    </location>
</feature>
<dbReference type="Pfam" id="PF01835">
    <property type="entry name" value="MG2"/>
    <property type="match status" value="1"/>
</dbReference>
<dbReference type="Pfam" id="PF01821">
    <property type="entry name" value="ANATO"/>
    <property type="match status" value="1"/>
</dbReference>
<dbReference type="KEGG" id="tng:GSTEN00010762G001"/>
<feature type="region of interest" description="Disordered" evidence="4">
    <location>
        <begin position="822"/>
        <end position="867"/>
    </location>
</feature>
<evidence type="ECO:0000256" key="1">
    <source>
        <dbReference type="ARBA" id="ARBA00004613"/>
    </source>
</evidence>
<dbReference type="Gene3D" id="1.50.10.20">
    <property type="match status" value="1"/>
</dbReference>
<comment type="caution">
    <text evidence="8">The sequence shown here is derived from an EMBL/GenBank/DDBJ whole genome shotgun (WGS) entry which is preliminary data.</text>
</comment>
<dbReference type="Pfam" id="PF21309">
    <property type="entry name" value="C5_CUB"/>
    <property type="match status" value="1"/>
</dbReference>
<evidence type="ECO:0000313" key="8">
    <source>
        <dbReference type="EMBL" id="CAF94607.1"/>
    </source>
</evidence>
<dbReference type="Pfam" id="PF07678">
    <property type="entry name" value="TED_complement"/>
    <property type="match status" value="1"/>
</dbReference>
<dbReference type="InterPro" id="IPR036595">
    <property type="entry name" value="A-macroglobulin_rcpt-bd_sf"/>
</dbReference>
<organism evidence="8">
    <name type="scientific">Tetraodon nigroviridis</name>
    <name type="common">Spotted green pufferfish</name>
    <name type="synonym">Chelonodon nigroviridis</name>
    <dbReference type="NCBI Taxonomy" id="99883"/>
    <lineage>
        <taxon>Eukaryota</taxon>
        <taxon>Metazoa</taxon>
        <taxon>Chordata</taxon>
        <taxon>Craniata</taxon>
        <taxon>Vertebrata</taxon>
        <taxon>Euteleostomi</taxon>
        <taxon>Actinopterygii</taxon>
        <taxon>Neopterygii</taxon>
        <taxon>Teleostei</taxon>
        <taxon>Neoteleostei</taxon>
        <taxon>Acanthomorphata</taxon>
        <taxon>Eupercaria</taxon>
        <taxon>Tetraodontiformes</taxon>
        <taxon>Tetradontoidea</taxon>
        <taxon>Tetraodontidae</taxon>
        <taxon>Tetraodon</taxon>
    </lineage>
</organism>
<protein>
    <submittedName>
        <fullName evidence="8">(spotted green pufferfish) hypothetical protein</fullName>
    </submittedName>
</protein>
<dbReference type="PANTHER" id="PTHR11412">
    <property type="entry name" value="MACROGLOBULIN / COMPLEMENT"/>
    <property type="match status" value="1"/>
</dbReference>